<evidence type="ECO:0000256" key="1">
    <source>
        <dbReference type="ARBA" id="ARBA00010641"/>
    </source>
</evidence>
<comment type="similarity">
    <text evidence="1">Belongs to the sigma-70 factor family. ECF subfamily.</text>
</comment>
<dbReference type="InterPro" id="IPR014284">
    <property type="entry name" value="RNA_pol_sigma-70_dom"/>
</dbReference>
<evidence type="ECO:0000259" key="6">
    <source>
        <dbReference type="Pfam" id="PF08281"/>
    </source>
</evidence>
<dbReference type="SUPFAM" id="SSF88659">
    <property type="entry name" value="Sigma3 and sigma4 domains of RNA polymerase sigma factors"/>
    <property type="match status" value="1"/>
</dbReference>
<keyword evidence="8" id="KW-1185">Reference proteome</keyword>
<comment type="caution">
    <text evidence="7">The sequence shown here is derived from an EMBL/GenBank/DDBJ whole genome shotgun (WGS) entry which is preliminary data.</text>
</comment>
<dbReference type="InterPro" id="IPR036388">
    <property type="entry name" value="WH-like_DNA-bd_sf"/>
</dbReference>
<name>A0ABR7DNA7_9BACT</name>
<dbReference type="InterPro" id="IPR013324">
    <property type="entry name" value="RNA_pol_sigma_r3/r4-like"/>
</dbReference>
<dbReference type="PANTHER" id="PTHR43133">
    <property type="entry name" value="RNA POLYMERASE ECF-TYPE SIGMA FACTO"/>
    <property type="match status" value="1"/>
</dbReference>
<protein>
    <submittedName>
        <fullName evidence="7">RNA polymerase sigma-70 factor</fullName>
    </submittedName>
</protein>
<evidence type="ECO:0000256" key="2">
    <source>
        <dbReference type="ARBA" id="ARBA00023015"/>
    </source>
</evidence>
<keyword evidence="2" id="KW-0805">Transcription regulation</keyword>
<organism evidence="7 8">
    <name type="scientific">Parabacteroides hominis</name>
    <dbReference type="NCBI Taxonomy" id="2763057"/>
    <lineage>
        <taxon>Bacteria</taxon>
        <taxon>Pseudomonadati</taxon>
        <taxon>Bacteroidota</taxon>
        <taxon>Bacteroidia</taxon>
        <taxon>Bacteroidales</taxon>
        <taxon>Tannerellaceae</taxon>
        <taxon>Parabacteroides</taxon>
    </lineage>
</organism>
<dbReference type="Proteomes" id="UP000651475">
    <property type="component" value="Unassembled WGS sequence"/>
</dbReference>
<dbReference type="InterPro" id="IPR013325">
    <property type="entry name" value="RNA_pol_sigma_r2"/>
</dbReference>
<reference evidence="7 8" key="1">
    <citation type="submission" date="2020-08" db="EMBL/GenBank/DDBJ databases">
        <title>Genome public.</title>
        <authorList>
            <person name="Liu C."/>
            <person name="Sun Q."/>
        </authorList>
    </citation>
    <scope>NUCLEOTIDE SEQUENCE [LARGE SCALE GENOMIC DNA]</scope>
    <source>
        <strain evidence="7 8">NSJ-79</strain>
    </source>
</reference>
<dbReference type="SUPFAM" id="SSF88946">
    <property type="entry name" value="Sigma2 domain of RNA polymerase sigma factors"/>
    <property type="match status" value="1"/>
</dbReference>
<dbReference type="Gene3D" id="1.10.1740.10">
    <property type="match status" value="1"/>
</dbReference>
<proteinExistence type="inferred from homology"/>
<keyword evidence="3" id="KW-0731">Sigma factor</keyword>
<feature type="domain" description="RNA polymerase sigma-70 region 2" evidence="5">
    <location>
        <begin position="25"/>
        <end position="89"/>
    </location>
</feature>
<dbReference type="InterPro" id="IPR014327">
    <property type="entry name" value="RNA_pol_sigma70_bacteroid"/>
</dbReference>
<evidence type="ECO:0000256" key="3">
    <source>
        <dbReference type="ARBA" id="ARBA00023082"/>
    </source>
</evidence>
<dbReference type="PANTHER" id="PTHR43133:SF46">
    <property type="entry name" value="RNA POLYMERASE SIGMA-70 FACTOR ECF SUBFAMILY"/>
    <property type="match status" value="1"/>
</dbReference>
<dbReference type="RefSeq" id="WP_186929681.1">
    <property type="nucleotide sequence ID" value="NZ_JACOOJ010000012.1"/>
</dbReference>
<dbReference type="EMBL" id="JACOOJ010000012">
    <property type="protein sequence ID" value="MBC5632924.1"/>
    <property type="molecule type" value="Genomic_DNA"/>
</dbReference>
<feature type="domain" description="RNA polymerase sigma factor 70 region 4 type 2" evidence="6">
    <location>
        <begin position="127"/>
        <end position="176"/>
    </location>
</feature>
<dbReference type="NCBIfam" id="TIGR02937">
    <property type="entry name" value="sigma70-ECF"/>
    <property type="match status" value="1"/>
</dbReference>
<dbReference type="Gene3D" id="1.10.10.10">
    <property type="entry name" value="Winged helix-like DNA-binding domain superfamily/Winged helix DNA-binding domain"/>
    <property type="match status" value="1"/>
</dbReference>
<evidence type="ECO:0000313" key="8">
    <source>
        <dbReference type="Proteomes" id="UP000651475"/>
    </source>
</evidence>
<accession>A0ABR7DNA7</accession>
<sequence length="201" mass="23506">MKRSEKNSLKTVRSRAGDISLFRQLFDAYFQSLATYAYRFVNDWQTAEDIIQDVFMALWEKKEEIDFDNPIKPYLYRAAYNRSINYLNSALVQKRIEGADTIDELINQEILSYNQHDTLLLKEITDEINRFVDTLPPQCRKVYKLSREKNLRNKEIAACLEISEKAVEKHISKALSEIRNHLVRLDILSILVCLIGNSSCH</sequence>
<keyword evidence="4" id="KW-0804">Transcription</keyword>
<dbReference type="InterPro" id="IPR007627">
    <property type="entry name" value="RNA_pol_sigma70_r2"/>
</dbReference>
<dbReference type="InterPro" id="IPR039425">
    <property type="entry name" value="RNA_pol_sigma-70-like"/>
</dbReference>
<dbReference type="InterPro" id="IPR013249">
    <property type="entry name" value="RNA_pol_sigma70_r4_t2"/>
</dbReference>
<dbReference type="NCBIfam" id="TIGR02985">
    <property type="entry name" value="Sig70_bacteroi1"/>
    <property type="match status" value="1"/>
</dbReference>
<evidence type="ECO:0000313" key="7">
    <source>
        <dbReference type="EMBL" id="MBC5632924.1"/>
    </source>
</evidence>
<dbReference type="Pfam" id="PF08281">
    <property type="entry name" value="Sigma70_r4_2"/>
    <property type="match status" value="1"/>
</dbReference>
<dbReference type="Pfam" id="PF04542">
    <property type="entry name" value="Sigma70_r2"/>
    <property type="match status" value="1"/>
</dbReference>
<evidence type="ECO:0000259" key="5">
    <source>
        <dbReference type="Pfam" id="PF04542"/>
    </source>
</evidence>
<evidence type="ECO:0000256" key="4">
    <source>
        <dbReference type="ARBA" id="ARBA00023163"/>
    </source>
</evidence>
<gene>
    <name evidence="7" type="ORF">H8S65_09105</name>
</gene>